<reference evidence="2" key="1">
    <citation type="journal article" date="2022" name="G3 (Bethesda)">
        <title>High quality genome of the basidiomycete yeast Dioszegia hungarica PDD-24b-2 isolated from cloud water.</title>
        <authorList>
            <person name="Jarrige D."/>
            <person name="Haridas S."/>
            <person name="Bleykasten-Grosshans C."/>
            <person name="Joly M."/>
            <person name="Nadalig T."/>
            <person name="Sancelme M."/>
            <person name="Vuilleumier S."/>
            <person name="Grigoriev I.V."/>
            <person name="Amato P."/>
            <person name="Bringel F."/>
        </authorList>
    </citation>
    <scope>NUCLEOTIDE SEQUENCE</scope>
    <source>
        <strain evidence="2">PDD-24b-2</strain>
    </source>
</reference>
<feature type="region of interest" description="Disordered" evidence="1">
    <location>
        <begin position="308"/>
        <end position="350"/>
    </location>
</feature>
<dbReference type="PANTHER" id="PTHR34407">
    <property type="entry name" value="EXPRESSED PROTEIN"/>
    <property type="match status" value="1"/>
</dbReference>
<dbReference type="SUPFAM" id="SSF52266">
    <property type="entry name" value="SGNH hydrolase"/>
    <property type="match status" value="1"/>
</dbReference>
<evidence type="ECO:0000313" key="2">
    <source>
        <dbReference type="EMBL" id="KAI9639360.1"/>
    </source>
</evidence>
<dbReference type="GeneID" id="77727027"/>
<keyword evidence="3" id="KW-1185">Reference proteome</keyword>
<gene>
    <name evidence="2" type="ORF">MKK02DRAFT_29439</name>
</gene>
<sequence>MTVSSRRAVTLGTLLAAGTALLLLHLAYRSPGGLSFLPSAQSPGVAPDDLAASDVDVKRRVARMRKVCAAQNTFTREYGRANLRLSRGYEGSHFKVQQLLLKAMRGETLNIGALGGSSHHVWDNEVWFWKFYEWLREFVGEDVEVIHTNGAAPAVGSDYFSFCFPLHISRESDLVLVELGVNDEAIPEHVENMENLLRGLLEMDRQPAVMLVEALAFSNGGMGGGGGRMHLPVAQFYDVAVINQRHPLANHFGRYPELIRPYFAQDYWGTPDTRHINSRGHRDLGMLVAAFIQDVACDMLSDPNFSVPSKPARHSIHSPLMAPHAIPDPETPDADQSSASEQDARLRPLQASWAERSRSWRLDPSDRNPAGQLMPGVFNSPYEFGILPRQKVLDGWNPSLDNVVPPFHPVCLSTRTTDPAYNLTPTSTEGWTHWVHPDFTDKPYLVAREPGSWAKFELETGLGVVKVYALKSKTFGLGNIECWVDNERDRSVEVEGWWDNGDAEGLPVGRHVLTCELLKKTSDPGGGTEFRLIGVMSL</sequence>
<dbReference type="CDD" id="cd00229">
    <property type="entry name" value="SGNH_hydrolase"/>
    <property type="match status" value="1"/>
</dbReference>
<evidence type="ECO:0000256" key="1">
    <source>
        <dbReference type="SAM" id="MobiDB-lite"/>
    </source>
</evidence>
<accession>A0AA38LX71</accession>
<evidence type="ECO:0000313" key="3">
    <source>
        <dbReference type="Proteomes" id="UP001164286"/>
    </source>
</evidence>
<dbReference type="EMBL" id="JAKWFO010000001">
    <property type="protein sequence ID" value="KAI9639360.1"/>
    <property type="molecule type" value="Genomic_DNA"/>
</dbReference>
<dbReference type="PANTHER" id="PTHR34407:SF1">
    <property type="entry name" value="SGNH HYDROLASE-TYPE ESTERASE DOMAIN-CONTAINING PROTEIN"/>
    <property type="match status" value="1"/>
</dbReference>
<protein>
    <submittedName>
        <fullName evidence="2">Uncharacterized protein</fullName>
    </submittedName>
</protein>
<dbReference type="AlphaFoldDB" id="A0AA38LX71"/>
<proteinExistence type="predicted"/>
<dbReference type="Proteomes" id="UP001164286">
    <property type="component" value="Unassembled WGS sequence"/>
</dbReference>
<organism evidence="2 3">
    <name type="scientific">Dioszegia hungarica</name>
    <dbReference type="NCBI Taxonomy" id="4972"/>
    <lineage>
        <taxon>Eukaryota</taxon>
        <taxon>Fungi</taxon>
        <taxon>Dikarya</taxon>
        <taxon>Basidiomycota</taxon>
        <taxon>Agaricomycotina</taxon>
        <taxon>Tremellomycetes</taxon>
        <taxon>Tremellales</taxon>
        <taxon>Bulleribasidiaceae</taxon>
        <taxon>Dioszegia</taxon>
    </lineage>
</organism>
<dbReference type="RefSeq" id="XP_052949137.1">
    <property type="nucleotide sequence ID" value="XM_053087822.1"/>
</dbReference>
<name>A0AA38LX71_9TREE</name>
<comment type="caution">
    <text evidence="2">The sequence shown here is derived from an EMBL/GenBank/DDBJ whole genome shotgun (WGS) entry which is preliminary data.</text>
</comment>